<evidence type="ECO:0000256" key="2">
    <source>
        <dbReference type="ARBA" id="ARBA00004123"/>
    </source>
</evidence>
<sequence length="1589" mass="182496">MSSSSEIEFELSDLDEDNLIDSLLTVTTIGTGTFGKVQLCRHKINGKYYALKSMNIKHLIENRQVEHVFNEKKILISIRHPFIVRLYETFKDKINLNMVMEFLPGGELFSYLRTMKTFPSSMAKFYAAEITLALEYLHKSSIAYRDLKPENLILDHEGHIKLTDFGFSKRILDKSYTTCGTTEYLAPEIIEHTGHNISVDWWALGILIYEMMTGDPPFPGENVKEFYEQIKNYEIMSFPPKIFSINAKNLIAKLLKKDPSKRLGCGSKGAEEVKAHPWFSTYDWKLLYQRGIPPPVVPTLYPVAGNFDSYNEDDTFLKEKPSQSDLAIFKDCTPMYTNLYNSSLFNMFKKDTEFCGRCNTLLIYPSTAPSKVECQQCFTTWKFDAINDLQVTSAKTLYTKSIANTDNAANENGDAIVEHICPKCEFNEASYTTLQTRSADEEILAFSNNSLISSSYSIHSGTILLAASNFGSFVRGLLHKSIVLAFFFDPSSHHVSHQSHSCVDNTNCKPLGGEPVISSKQCPSRSIFLNSNLAIIFFSTFSIFILSRSYSAKIGCIIHESGDITFNVNNCFFGKFSNTATGDITLPSVSALHDLSISFNIPLNFCAPFVNGSITIIISITAFLRSKSSTSTTSFSSNTPYNLPFTIFASLLKLSVDIPLTANSSIENLSIIIFFTTVSTKIFGKICLTIFCGSNLIILFITFVTFPIFFVPSLGLFIIPILEDLLFFKNFNAFLNISRDSNSSISPTSQTVKAFPGSTTNMRLKKFLAIGLIIPGKLLIYSGKASRKSIAKDSLLSEKSKLNIITSITSIQYNVSALKSLPFSKTFSNSSGEHINLSPISTKELQFFPSIFSLPNNDVTTNLPPLLDEYVDFTINNRSSKKLFKTINYYYLNFTIIHKYLCVNIKKKWPTNRIAYSLGKLNNQLNDKFKFNFFCKNIIHKHKQSYIKHNFFNLKYFLFNLTELNFLQKQKFMKFFYGKMIDTKFRDELASKRERVELLYSFRGSKIGRGTYGHVYKATPRFETPENKGKTYALKLIEGNGISMSSCREIALLRELSHPNLIKLNRVFLSPERKVWLLFDYAEHDLWHIIKFHRNAKQKKQAVMVPKSMVKSLLFQILDGIHYLHTNWILHRDLKPANILVMGDDPYERGRVKVADMGFARTFHTPVRPLADLDPVVVTFWYRAPELLLGAKHYTKAIDIWAIGCIFAELLTSEPVFFCREEDIKASSPYHKDQLSRIFQVMGYPQDADWPDLKKMPEYQRLSKDFKRQTFSECALYKYLEKHKVKTNDKGFSLLQKLLTFDPLKRISAIDAINDAFFKESPKPTLDVFRGGPIPYPRREFMQDENEEKIIGKHIPQQNIQIQQHLINNIGTNKLVQQGNNQVRQISEPDIKSNQFSNITMTNQTEFNHLNNHSGNLNQPPPQQVNVFNDGNQQNVVQMQQNQYNQQQFITGHDQNRMILQQQQQQPVVQNTIRGPNGQFISQQQSRIISQDQNRMMIQQNQHQFGQQQQQQLFVSHDQNRMMIQQPGRMIQSQGQNNMIPMQQQYIQQQQQQQQQQHQVPSQQQQQQQQQQQMMQQQNFMWNQQQRYQ</sequence>
<evidence type="ECO:0000256" key="8">
    <source>
        <dbReference type="ARBA" id="ARBA00022679"/>
    </source>
</evidence>
<keyword evidence="12" id="KW-0418">Kinase</keyword>
<dbReference type="SUPFAM" id="SSF57783">
    <property type="entry name" value="Zinc beta-ribbon"/>
    <property type="match status" value="1"/>
</dbReference>
<dbReference type="GO" id="GO:0008270">
    <property type="term" value="F:zinc ion binding"/>
    <property type="evidence" value="ECO:0007669"/>
    <property type="project" value="UniProtKB-KW"/>
</dbReference>
<dbReference type="SMART" id="SM00220">
    <property type="entry name" value="S_TKc"/>
    <property type="match status" value="2"/>
</dbReference>
<dbReference type="PANTHER" id="PTHR24353:SF37">
    <property type="entry name" value="CAMP-DEPENDENT PROTEIN KINASE CATALYTIC SUBUNIT PRKX"/>
    <property type="match status" value="1"/>
</dbReference>
<dbReference type="CDD" id="cd07842">
    <property type="entry name" value="STKc_CDK8_like"/>
    <property type="match status" value="1"/>
</dbReference>
<keyword evidence="15" id="KW-0539">Nucleus</keyword>
<dbReference type="FunFam" id="1.10.510.10:FF:000210">
    <property type="entry name" value="Non-specific serine/threonine protein kinase"/>
    <property type="match status" value="1"/>
</dbReference>
<evidence type="ECO:0000256" key="12">
    <source>
        <dbReference type="ARBA" id="ARBA00022777"/>
    </source>
</evidence>
<evidence type="ECO:0000259" key="27">
    <source>
        <dbReference type="PROSITE" id="PS51285"/>
    </source>
</evidence>
<evidence type="ECO:0000256" key="17">
    <source>
        <dbReference type="ARBA" id="ARBA00041245"/>
    </source>
</evidence>
<keyword evidence="9" id="KW-0479">Metal-binding</keyword>
<dbReference type="GO" id="GO:0004691">
    <property type="term" value="F:cAMP-dependent protein kinase activity"/>
    <property type="evidence" value="ECO:0007669"/>
    <property type="project" value="TreeGrafter"/>
</dbReference>
<feature type="domain" description="Protein kinase" evidence="26">
    <location>
        <begin position="1001"/>
        <end position="1318"/>
    </location>
</feature>
<evidence type="ECO:0000256" key="21">
    <source>
        <dbReference type="ARBA" id="ARBA00053807"/>
    </source>
</evidence>
<evidence type="ECO:0000256" key="16">
    <source>
        <dbReference type="ARBA" id="ARBA00039268"/>
    </source>
</evidence>
<dbReference type="FunFam" id="1.10.510.10:FF:000088">
    <property type="entry name" value="cyclin-dependent kinase 8 isoform X1"/>
    <property type="match status" value="1"/>
</dbReference>
<dbReference type="PROSITE" id="PS00107">
    <property type="entry name" value="PROTEIN_KINASE_ATP"/>
    <property type="match status" value="2"/>
</dbReference>
<proteinExistence type="inferred from homology"/>
<evidence type="ECO:0000256" key="22">
    <source>
        <dbReference type="ARBA" id="ARBA00082704"/>
    </source>
</evidence>
<evidence type="ECO:0000256" key="25">
    <source>
        <dbReference type="SAM" id="Phobius"/>
    </source>
</evidence>
<dbReference type="EC" id="2.7.11.22" evidence="6"/>
<dbReference type="Pfam" id="PF01096">
    <property type="entry name" value="Zn_ribbon_TFIIS"/>
    <property type="match status" value="1"/>
</dbReference>
<dbReference type="PROSITE" id="PS51285">
    <property type="entry name" value="AGC_KINASE_CTER"/>
    <property type="match status" value="1"/>
</dbReference>
<dbReference type="GO" id="GO:0005952">
    <property type="term" value="C:cAMP-dependent protein kinase complex"/>
    <property type="evidence" value="ECO:0007669"/>
    <property type="project" value="TreeGrafter"/>
</dbReference>
<dbReference type="FunFam" id="3.30.200.20:FF:000707">
    <property type="entry name" value="Cyclin dependent kinase 19"/>
    <property type="match status" value="1"/>
</dbReference>
<dbReference type="SUPFAM" id="SSF56112">
    <property type="entry name" value="Protein kinase-like (PK-like)"/>
    <property type="match status" value="2"/>
</dbReference>
<dbReference type="GO" id="GO:0006351">
    <property type="term" value="P:DNA-templated transcription"/>
    <property type="evidence" value="ECO:0007669"/>
    <property type="project" value="InterPro"/>
</dbReference>
<dbReference type="Pfam" id="PF00069">
    <property type="entry name" value="Pkinase"/>
    <property type="match status" value="2"/>
</dbReference>
<keyword evidence="13" id="KW-0862">Zinc</keyword>
<evidence type="ECO:0000256" key="7">
    <source>
        <dbReference type="ARBA" id="ARBA00022527"/>
    </source>
</evidence>
<feature type="binding site" evidence="24">
    <location>
        <position position="52"/>
    </location>
    <ligand>
        <name>ATP</name>
        <dbReference type="ChEBI" id="CHEBI:30616"/>
    </ligand>
</feature>
<dbReference type="SMART" id="SM00440">
    <property type="entry name" value="ZnF_C2C2"/>
    <property type="match status" value="1"/>
</dbReference>
<dbReference type="PROSITE" id="PS00108">
    <property type="entry name" value="PROTEIN_KINASE_ST"/>
    <property type="match status" value="2"/>
</dbReference>
<comment type="catalytic activity">
    <reaction evidence="19">
        <text>L-seryl-[protein] + ATP = O-phospho-L-seryl-[protein] + ADP + H(+)</text>
        <dbReference type="Rhea" id="RHEA:17989"/>
        <dbReference type="Rhea" id="RHEA-COMP:9863"/>
        <dbReference type="Rhea" id="RHEA-COMP:11604"/>
        <dbReference type="ChEBI" id="CHEBI:15378"/>
        <dbReference type="ChEBI" id="CHEBI:29999"/>
        <dbReference type="ChEBI" id="CHEBI:30616"/>
        <dbReference type="ChEBI" id="CHEBI:83421"/>
        <dbReference type="ChEBI" id="CHEBI:456216"/>
        <dbReference type="EC" id="2.7.11.22"/>
    </reaction>
</comment>
<dbReference type="InterPro" id="IPR008271">
    <property type="entry name" value="Ser/Thr_kinase_AS"/>
</dbReference>
<evidence type="ECO:0000256" key="11">
    <source>
        <dbReference type="ARBA" id="ARBA00022771"/>
    </source>
</evidence>
<keyword evidence="7" id="KW-0723">Serine/threonine-protein kinase</keyword>
<feature type="transmembrane region" description="Helical" evidence="25">
    <location>
        <begin position="669"/>
        <end position="691"/>
    </location>
</feature>
<keyword evidence="14 24" id="KW-0067">ATP-binding</keyword>
<keyword evidence="11" id="KW-0863">Zinc-finger</keyword>
<organism evidence="28 29">
    <name type="scientific">Strongyloides stercoralis</name>
    <name type="common">Threadworm</name>
    <dbReference type="NCBI Taxonomy" id="6248"/>
    <lineage>
        <taxon>Eukaryota</taxon>
        <taxon>Metazoa</taxon>
        <taxon>Ecdysozoa</taxon>
        <taxon>Nematoda</taxon>
        <taxon>Chromadorea</taxon>
        <taxon>Rhabditida</taxon>
        <taxon>Tylenchina</taxon>
        <taxon>Panagrolaimomorpha</taxon>
        <taxon>Strongyloidoidea</taxon>
        <taxon>Strongyloididae</taxon>
        <taxon>Strongyloides</taxon>
    </lineage>
</organism>
<evidence type="ECO:0000256" key="5">
    <source>
        <dbReference type="ARBA" id="ARBA00012409"/>
    </source>
</evidence>
<evidence type="ECO:0000313" key="28">
    <source>
        <dbReference type="Proteomes" id="UP000035681"/>
    </source>
</evidence>
<comment type="function">
    <text evidence="21">Component of the Mediator complex, a coactivator involved in regulated gene transcription of nearly all RNA polymerase II-dependent genes. Mediator functions as a bridge to convey information from gene-specific regulatory proteins to the basal RNA polymerase II transcription machinery. Mediator is recruited to promoters by direct interactions with regulatory proteins and serves as a scaffold for the assembly of a functional pre-initiation complex with RNA polymerase II and the general transcription factors. Phosphorylates the CTD (C-terminal domain) of the large subunit of RNA polymerase II (RNAp II), which may inhibit the formation of a transcription initiation complex.</text>
</comment>
<evidence type="ECO:0000256" key="13">
    <source>
        <dbReference type="ARBA" id="ARBA00022833"/>
    </source>
</evidence>
<evidence type="ECO:0000256" key="6">
    <source>
        <dbReference type="ARBA" id="ARBA00012425"/>
    </source>
</evidence>
<comment type="catalytic activity">
    <reaction evidence="18">
        <text>L-threonyl-[protein] + ATP = O-phospho-L-threonyl-[protein] + ADP + H(+)</text>
        <dbReference type="Rhea" id="RHEA:46608"/>
        <dbReference type="Rhea" id="RHEA-COMP:11060"/>
        <dbReference type="Rhea" id="RHEA-COMP:11605"/>
        <dbReference type="ChEBI" id="CHEBI:15378"/>
        <dbReference type="ChEBI" id="CHEBI:30013"/>
        <dbReference type="ChEBI" id="CHEBI:30616"/>
        <dbReference type="ChEBI" id="CHEBI:61977"/>
        <dbReference type="ChEBI" id="CHEBI:456216"/>
        <dbReference type="EC" id="2.7.11.22"/>
    </reaction>
</comment>
<keyword evidence="8" id="KW-0808">Transferase</keyword>
<comment type="catalytic activity">
    <reaction evidence="20">
        <text>[DNA-directed RNA polymerase] + ATP = phospho-[DNA-directed RNA polymerase] + ADP + H(+)</text>
        <dbReference type="Rhea" id="RHEA:10216"/>
        <dbReference type="Rhea" id="RHEA-COMP:11321"/>
        <dbReference type="Rhea" id="RHEA-COMP:11322"/>
        <dbReference type="ChEBI" id="CHEBI:15378"/>
        <dbReference type="ChEBI" id="CHEBI:30616"/>
        <dbReference type="ChEBI" id="CHEBI:43176"/>
        <dbReference type="ChEBI" id="CHEBI:68546"/>
        <dbReference type="ChEBI" id="CHEBI:456216"/>
        <dbReference type="EC" id="2.7.11.23"/>
    </reaction>
</comment>
<feature type="domain" description="AGC-kinase C-terminal" evidence="27">
    <location>
        <begin position="280"/>
        <end position="344"/>
    </location>
</feature>
<evidence type="ECO:0000256" key="23">
    <source>
        <dbReference type="ARBA" id="ARBA00083351"/>
    </source>
</evidence>
<dbReference type="GO" id="GO:0004693">
    <property type="term" value="F:cyclin-dependent protein serine/threonine kinase activity"/>
    <property type="evidence" value="ECO:0007669"/>
    <property type="project" value="UniProtKB-EC"/>
</dbReference>
<reference evidence="29" key="1">
    <citation type="submission" date="2024-02" db="UniProtKB">
        <authorList>
            <consortium name="WormBaseParasite"/>
        </authorList>
    </citation>
    <scope>IDENTIFICATION</scope>
</reference>
<evidence type="ECO:0000256" key="1">
    <source>
        <dbReference type="ARBA" id="ARBA00001946"/>
    </source>
</evidence>
<dbReference type="EC" id="2.7.11.23" evidence="5"/>
<dbReference type="WBParaSite" id="TCONS_00004757.p1">
    <property type="protein sequence ID" value="TCONS_00004757.p1"/>
    <property type="gene ID" value="XLOC_002730"/>
</dbReference>
<name>A0AAF5D0Y5_STRER</name>
<dbReference type="InterPro" id="IPR017441">
    <property type="entry name" value="Protein_kinase_ATP_BS"/>
</dbReference>
<evidence type="ECO:0000313" key="29">
    <source>
        <dbReference type="WBParaSite" id="TCONS_00004757.p1"/>
    </source>
</evidence>
<dbReference type="Proteomes" id="UP000035681">
    <property type="component" value="Unplaced"/>
</dbReference>
<protein>
    <recommendedName>
        <fullName evidence="16">Cyclin-dependent kinase 8</fullName>
        <ecNumber evidence="6">2.7.11.22</ecNumber>
        <ecNumber evidence="5">2.7.11.23</ecNumber>
    </recommendedName>
    <alternativeName>
        <fullName evidence="17">Cell division protein kinase 8</fullName>
    </alternativeName>
    <alternativeName>
        <fullName evidence="23">Mediator complex subunit cdk-8</fullName>
    </alternativeName>
    <alternativeName>
        <fullName evidence="22">Mediator of RNA polymerase II transcription subunit cdk-8</fullName>
    </alternativeName>
</protein>
<dbReference type="Gene3D" id="2.20.25.10">
    <property type="match status" value="1"/>
</dbReference>
<feature type="transmembrane region" description="Helical" evidence="25">
    <location>
        <begin position="527"/>
        <end position="546"/>
    </location>
</feature>
<evidence type="ECO:0000256" key="10">
    <source>
        <dbReference type="ARBA" id="ARBA00022741"/>
    </source>
</evidence>
<dbReference type="Gene3D" id="3.30.200.20">
    <property type="entry name" value="Phosphorylase Kinase, domain 1"/>
    <property type="match status" value="2"/>
</dbReference>
<comment type="similarity">
    <text evidence="3">Belongs to the protein kinase superfamily. CMGC Ser/Thr protein kinase family. CDC2/CDKX subfamily.</text>
</comment>
<feature type="transmembrane region" description="Helical" evidence="25">
    <location>
        <begin position="697"/>
        <end position="722"/>
    </location>
</feature>
<dbReference type="InterPro" id="IPR000961">
    <property type="entry name" value="AGC-kinase_C"/>
</dbReference>
<comment type="cofactor">
    <cofactor evidence="1">
        <name>Mg(2+)</name>
        <dbReference type="ChEBI" id="CHEBI:18420"/>
    </cofactor>
</comment>
<dbReference type="GO" id="GO:0005634">
    <property type="term" value="C:nucleus"/>
    <property type="evidence" value="ECO:0007669"/>
    <property type="project" value="UniProtKB-SubCell"/>
</dbReference>
<comment type="subcellular location">
    <subcellularLocation>
        <location evidence="2">Nucleus</location>
    </subcellularLocation>
</comment>
<dbReference type="InterPro" id="IPR001222">
    <property type="entry name" value="Znf_TFIIS"/>
</dbReference>
<dbReference type="Gene3D" id="1.10.510.10">
    <property type="entry name" value="Transferase(Phosphotransferase) domain 1"/>
    <property type="match status" value="2"/>
</dbReference>
<feature type="domain" description="Protein kinase" evidence="26">
    <location>
        <begin position="23"/>
        <end position="279"/>
    </location>
</feature>
<evidence type="ECO:0000259" key="26">
    <source>
        <dbReference type="PROSITE" id="PS50011"/>
    </source>
</evidence>
<dbReference type="PANTHER" id="PTHR24353">
    <property type="entry name" value="CYCLIC NUCLEOTIDE-DEPENDENT PROTEIN KINASE"/>
    <property type="match status" value="1"/>
</dbReference>
<evidence type="ECO:0000256" key="15">
    <source>
        <dbReference type="ARBA" id="ARBA00023242"/>
    </source>
</evidence>
<dbReference type="AlphaFoldDB" id="A0AAF5D0Y5"/>
<keyword evidence="28" id="KW-1185">Reference proteome</keyword>
<dbReference type="GO" id="GO:0003676">
    <property type="term" value="F:nucleic acid binding"/>
    <property type="evidence" value="ECO:0007669"/>
    <property type="project" value="InterPro"/>
</dbReference>
<keyword evidence="25" id="KW-0472">Membrane</keyword>
<evidence type="ECO:0000256" key="3">
    <source>
        <dbReference type="ARBA" id="ARBA00006485"/>
    </source>
</evidence>
<accession>A0AAF5D0Y5</accession>
<comment type="subunit">
    <text evidence="4">Component of the Mediator complex.</text>
</comment>
<evidence type="ECO:0000256" key="9">
    <source>
        <dbReference type="ARBA" id="ARBA00022723"/>
    </source>
</evidence>
<dbReference type="PROSITE" id="PS50011">
    <property type="entry name" value="PROTEIN_KINASE_DOM"/>
    <property type="match status" value="2"/>
</dbReference>
<dbReference type="InterPro" id="IPR000719">
    <property type="entry name" value="Prot_kinase_dom"/>
</dbReference>
<evidence type="ECO:0000256" key="24">
    <source>
        <dbReference type="PROSITE-ProRule" id="PRU10141"/>
    </source>
</evidence>
<evidence type="ECO:0000256" key="18">
    <source>
        <dbReference type="ARBA" id="ARBA00047811"/>
    </source>
</evidence>
<evidence type="ECO:0000256" key="20">
    <source>
        <dbReference type="ARBA" id="ARBA00049280"/>
    </source>
</evidence>
<keyword evidence="25" id="KW-1133">Transmembrane helix</keyword>
<feature type="binding site" evidence="24">
    <location>
        <position position="1035"/>
    </location>
    <ligand>
        <name>ATP</name>
        <dbReference type="ChEBI" id="CHEBI:30616"/>
    </ligand>
</feature>
<keyword evidence="10 24" id="KW-0547">Nucleotide-binding</keyword>
<evidence type="ECO:0000256" key="14">
    <source>
        <dbReference type="ARBA" id="ARBA00022840"/>
    </source>
</evidence>
<dbReference type="GO" id="GO:0008353">
    <property type="term" value="F:RNA polymerase II CTD heptapeptide repeat kinase activity"/>
    <property type="evidence" value="ECO:0007669"/>
    <property type="project" value="UniProtKB-EC"/>
</dbReference>
<dbReference type="GO" id="GO:0005524">
    <property type="term" value="F:ATP binding"/>
    <property type="evidence" value="ECO:0007669"/>
    <property type="project" value="UniProtKB-UniRule"/>
</dbReference>
<evidence type="ECO:0000256" key="19">
    <source>
        <dbReference type="ARBA" id="ARBA00048367"/>
    </source>
</evidence>
<dbReference type="InterPro" id="IPR011009">
    <property type="entry name" value="Kinase-like_dom_sf"/>
</dbReference>
<evidence type="ECO:0000256" key="4">
    <source>
        <dbReference type="ARBA" id="ARBA00011837"/>
    </source>
</evidence>
<feature type="transmembrane region" description="Helical" evidence="25">
    <location>
        <begin position="601"/>
        <end position="623"/>
    </location>
</feature>
<keyword evidence="25" id="KW-0812">Transmembrane</keyword>